<dbReference type="PANTHER" id="PTHR30589">
    <property type="entry name" value="PROLIPOPROTEIN DIACYLGLYCERYL TRANSFERASE"/>
    <property type="match status" value="1"/>
</dbReference>
<dbReference type="GO" id="GO:0042158">
    <property type="term" value="P:lipoprotein biosynthetic process"/>
    <property type="evidence" value="ECO:0007669"/>
    <property type="project" value="InterPro"/>
</dbReference>
<comment type="caution">
    <text evidence="8">The sequence shown here is derived from an EMBL/GenBank/DDBJ whole genome shotgun (WGS) entry which is preliminary data.</text>
</comment>
<dbReference type="GO" id="GO:0005886">
    <property type="term" value="C:plasma membrane"/>
    <property type="evidence" value="ECO:0007669"/>
    <property type="project" value="InterPro"/>
</dbReference>
<keyword evidence="8" id="KW-0328">Glycosyltransferase</keyword>
<name>A0AAE3AFL9_9FIRM</name>
<dbReference type="EC" id="2.4.99.-" evidence="8"/>
<evidence type="ECO:0000256" key="7">
    <source>
        <dbReference type="SAM" id="Phobius"/>
    </source>
</evidence>
<feature type="transmembrane region" description="Helical" evidence="7">
    <location>
        <begin position="69"/>
        <end position="87"/>
    </location>
</feature>
<keyword evidence="6 7" id="KW-0472">Membrane</keyword>
<organism evidence="8 9">
    <name type="scientific">Brotocaccenecus cirricatena</name>
    <dbReference type="NCBI Taxonomy" id="3064195"/>
    <lineage>
        <taxon>Bacteria</taxon>
        <taxon>Bacillati</taxon>
        <taxon>Bacillota</taxon>
        <taxon>Clostridia</taxon>
        <taxon>Eubacteriales</taxon>
        <taxon>Oscillospiraceae</taxon>
        <taxon>Brotocaccenecus</taxon>
    </lineage>
</organism>
<evidence type="ECO:0000256" key="1">
    <source>
        <dbReference type="ARBA" id="ARBA00007150"/>
    </source>
</evidence>
<protein>
    <submittedName>
        <fullName evidence="8">Prolipoprotein diacylglyceryl transferase</fullName>
        <ecNumber evidence="8">2.4.99.-</ecNumber>
    </submittedName>
</protein>
<dbReference type="EMBL" id="JAJEPW010000012">
    <property type="protein sequence ID" value="MCC2129041.1"/>
    <property type="molecule type" value="Genomic_DNA"/>
</dbReference>
<keyword evidence="3 8" id="KW-0808">Transferase</keyword>
<evidence type="ECO:0000313" key="9">
    <source>
        <dbReference type="Proteomes" id="UP001199319"/>
    </source>
</evidence>
<evidence type="ECO:0000256" key="3">
    <source>
        <dbReference type="ARBA" id="ARBA00022679"/>
    </source>
</evidence>
<evidence type="ECO:0000256" key="5">
    <source>
        <dbReference type="ARBA" id="ARBA00022989"/>
    </source>
</evidence>
<gene>
    <name evidence="8" type="ORF">LKD37_05845</name>
</gene>
<keyword evidence="9" id="KW-1185">Reference proteome</keyword>
<evidence type="ECO:0000256" key="6">
    <source>
        <dbReference type="ARBA" id="ARBA00023136"/>
    </source>
</evidence>
<sequence length="227" mass="26010">MLDLVFIWLKEHSLIVLLLLGTIFNVFWLYRMRRQLQMKWYAVLILSVLHTAIGVCSVKVFAFLESGDIGNMSLFGGVFFMPAAYWLGAKLTKRPYCKVCDVFTPCMLFTLMCARVNCIVSGCCSGLVIPGTHFHFPTREIEIFYYIVMLILLVPRVKKSKNPGSTYPLYMASYGAFRFLDEFFRTSSTGMLFHLSHVWAAIAFAAGLSIYIEINARNHQRKKVIKK</sequence>
<accession>A0AAE3AFL9</accession>
<feature type="transmembrane region" description="Helical" evidence="7">
    <location>
        <begin position="192"/>
        <end position="212"/>
    </location>
</feature>
<evidence type="ECO:0000256" key="2">
    <source>
        <dbReference type="ARBA" id="ARBA00022475"/>
    </source>
</evidence>
<dbReference type="GO" id="GO:0008961">
    <property type="term" value="F:phosphatidylglycerol-prolipoprotein diacylglyceryl transferase activity"/>
    <property type="evidence" value="ECO:0007669"/>
    <property type="project" value="InterPro"/>
</dbReference>
<keyword evidence="5 7" id="KW-1133">Transmembrane helix</keyword>
<dbReference type="Proteomes" id="UP001199319">
    <property type="component" value="Unassembled WGS sequence"/>
</dbReference>
<feature type="transmembrane region" description="Helical" evidence="7">
    <location>
        <begin position="108"/>
        <end position="129"/>
    </location>
</feature>
<dbReference type="AlphaFoldDB" id="A0AAE3AFL9"/>
<feature type="transmembrane region" description="Helical" evidence="7">
    <location>
        <begin position="42"/>
        <end position="63"/>
    </location>
</feature>
<keyword evidence="4 7" id="KW-0812">Transmembrane</keyword>
<feature type="transmembrane region" description="Helical" evidence="7">
    <location>
        <begin position="12"/>
        <end position="30"/>
    </location>
</feature>
<evidence type="ECO:0000256" key="4">
    <source>
        <dbReference type="ARBA" id="ARBA00022692"/>
    </source>
</evidence>
<dbReference type="Pfam" id="PF01790">
    <property type="entry name" value="LGT"/>
    <property type="match status" value="1"/>
</dbReference>
<dbReference type="RefSeq" id="WP_302928339.1">
    <property type="nucleotide sequence ID" value="NZ_JAJEPW010000012.1"/>
</dbReference>
<dbReference type="InterPro" id="IPR001640">
    <property type="entry name" value="Lgt"/>
</dbReference>
<keyword evidence="2" id="KW-1003">Cell membrane</keyword>
<reference evidence="8" key="1">
    <citation type="submission" date="2021-10" db="EMBL/GenBank/DDBJ databases">
        <title>Anaerobic single-cell dispensing facilitates the cultivation of human gut bacteria.</title>
        <authorList>
            <person name="Afrizal A."/>
        </authorList>
    </citation>
    <scope>NUCLEOTIDE SEQUENCE</scope>
    <source>
        <strain evidence="8">CLA-AA-H272</strain>
    </source>
</reference>
<dbReference type="PANTHER" id="PTHR30589:SF0">
    <property type="entry name" value="PHOSPHATIDYLGLYCEROL--PROLIPOPROTEIN DIACYLGLYCERYL TRANSFERASE"/>
    <property type="match status" value="1"/>
</dbReference>
<proteinExistence type="inferred from homology"/>
<comment type="similarity">
    <text evidence="1">Belongs to the Lgt family.</text>
</comment>
<evidence type="ECO:0000313" key="8">
    <source>
        <dbReference type="EMBL" id="MCC2129041.1"/>
    </source>
</evidence>